<evidence type="ECO:0000313" key="2">
    <source>
        <dbReference type="Proteomes" id="UP001154114"/>
    </source>
</evidence>
<proteinExistence type="predicted"/>
<dbReference type="AlphaFoldDB" id="A0A9N8PXJ4"/>
<accession>A0A9N8PXJ4</accession>
<dbReference type="OrthoDB" id="7476029at2759"/>
<dbReference type="Proteomes" id="UP001154114">
    <property type="component" value="Chromosome 4"/>
</dbReference>
<protein>
    <submittedName>
        <fullName evidence="1">Uncharacterized protein</fullName>
    </submittedName>
</protein>
<dbReference type="EMBL" id="LR824007">
    <property type="protein sequence ID" value="CAD0196425.1"/>
    <property type="molecule type" value="Genomic_DNA"/>
</dbReference>
<evidence type="ECO:0000313" key="1">
    <source>
        <dbReference type="EMBL" id="CAD0196425.1"/>
    </source>
</evidence>
<organism evidence="1 2">
    <name type="scientific">Chrysodeixis includens</name>
    <name type="common">Soybean looper</name>
    <name type="synonym">Pseudoplusia includens</name>
    <dbReference type="NCBI Taxonomy" id="689277"/>
    <lineage>
        <taxon>Eukaryota</taxon>
        <taxon>Metazoa</taxon>
        <taxon>Ecdysozoa</taxon>
        <taxon>Arthropoda</taxon>
        <taxon>Hexapoda</taxon>
        <taxon>Insecta</taxon>
        <taxon>Pterygota</taxon>
        <taxon>Neoptera</taxon>
        <taxon>Endopterygota</taxon>
        <taxon>Lepidoptera</taxon>
        <taxon>Glossata</taxon>
        <taxon>Ditrysia</taxon>
        <taxon>Noctuoidea</taxon>
        <taxon>Noctuidae</taxon>
        <taxon>Plusiinae</taxon>
        <taxon>Chrysodeixis</taxon>
    </lineage>
</organism>
<gene>
    <name evidence="1" type="ORF">CINC_LOCUS10717</name>
</gene>
<reference evidence="1" key="1">
    <citation type="submission" date="2021-12" db="EMBL/GenBank/DDBJ databases">
        <authorList>
            <person name="King R."/>
        </authorList>
    </citation>
    <scope>NUCLEOTIDE SEQUENCE</scope>
</reference>
<keyword evidence="2" id="KW-1185">Reference proteome</keyword>
<sequence length="261" mass="28495">MPQTKNSRSNYSATVPTLGRYLRCDENLKRDSQADATGGISVALSVCPRAQAELATVLVFPVITAGGRGLGVDGRNRSAAPRPVLPVHGEINRKQFEWRNKFSVALPAVNWLRVAAPRRRRNLCMEAPSCSLPTHAPAASQQLGVFMSEKSVETYARRGLRDAGCSYRPAALPPAWLSFRARVAQSASAATRLRHSLDSQFGHHHADRARSGLGDAVLLPLMPRSRFACRSLLLNLRAPAGRRGEGYRPAPIFKLHLTSIT</sequence>
<name>A0A9N8PXJ4_CHRIL</name>